<dbReference type="RefSeq" id="WP_243492460.1">
    <property type="nucleotide sequence ID" value="NZ_CP063361.1"/>
</dbReference>
<protein>
    <recommendedName>
        <fullName evidence="3">DUF2933 domain-containing protein</fullName>
    </recommendedName>
</protein>
<evidence type="ECO:0000313" key="2">
    <source>
        <dbReference type="Proteomes" id="UP000831532"/>
    </source>
</evidence>
<keyword evidence="2" id="KW-1185">Reference proteome</keyword>
<name>A0ABY4A9E8_9BURK</name>
<sequence length="51" mass="6192">MHKVLKMVVILWAWGCWAWSAWSGQWYWFPLSFAPYLLLNAFGHHLEKKKE</sequence>
<evidence type="ECO:0000313" key="1">
    <source>
        <dbReference type="EMBL" id="UOD31303.1"/>
    </source>
</evidence>
<reference evidence="1 2" key="1">
    <citation type="submission" date="2020-10" db="EMBL/GenBank/DDBJ databases">
        <title>Genome analysis of Massilia species.</title>
        <authorList>
            <person name="Jung D.-H."/>
        </authorList>
    </citation>
    <scope>NUCLEOTIDE SEQUENCE [LARGE SCALE GENOMIC DNA]</scope>
    <source>
        <strain evidence="2">sipir</strain>
    </source>
</reference>
<dbReference type="EMBL" id="CP063361">
    <property type="protein sequence ID" value="UOD31303.1"/>
    <property type="molecule type" value="Genomic_DNA"/>
</dbReference>
<organism evidence="1 2">
    <name type="scientific">Massilia violaceinigra</name>
    <dbReference type="NCBI Taxonomy" id="2045208"/>
    <lineage>
        <taxon>Bacteria</taxon>
        <taxon>Pseudomonadati</taxon>
        <taxon>Pseudomonadota</taxon>
        <taxon>Betaproteobacteria</taxon>
        <taxon>Burkholderiales</taxon>
        <taxon>Oxalobacteraceae</taxon>
        <taxon>Telluria group</taxon>
        <taxon>Massilia</taxon>
    </lineage>
</organism>
<dbReference type="Proteomes" id="UP000831532">
    <property type="component" value="Chromosome"/>
</dbReference>
<proteinExistence type="predicted"/>
<gene>
    <name evidence="1" type="ORF">INH39_06200</name>
</gene>
<evidence type="ECO:0008006" key="3">
    <source>
        <dbReference type="Google" id="ProtNLM"/>
    </source>
</evidence>
<accession>A0ABY4A9E8</accession>